<dbReference type="RefSeq" id="WP_034717262.1">
    <property type="nucleotide sequence ID" value="NZ_AWQS01000102.1"/>
</dbReference>
<feature type="region of interest" description="Disordered" evidence="1">
    <location>
        <begin position="53"/>
        <end position="86"/>
    </location>
</feature>
<proteinExistence type="predicted"/>
<organism evidence="2 3">
    <name type="scientific">Intrasporangium chromatireducens Q5-1</name>
    <dbReference type="NCBI Taxonomy" id="584657"/>
    <lineage>
        <taxon>Bacteria</taxon>
        <taxon>Bacillati</taxon>
        <taxon>Actinomycetota</taxon>
        <taxon>Actinomycetes</taxon>
        <taxon>Micrococcales</taxon>
        <taxon>Intrasporangiaceae</taxon>
        <taxon>Intrasporangium</taxon>
    </lineage>
</organism>
<evidence type="ECO:0000313" key="3">
    <source>
        <dbReference type="Proteomes" id="UP000019494"/>
    </source>
</evidence>
<feature type="compositionally biased region" description="Basic and acidic residues" evidence="1">
    <location>
        <begin position="77"/>
        <end position="86"/>
    </location>
</feature>
<comment type="caution">
    <text evidence="2">The sequence shown here is derived from an EMBL/GenBank/DDBJ whole genome shotgun (WGS) entry which is preliminary data.</text>
</comment>
<dbReference type="Proteomes" id="UP000019494">
    <property type="component" value="Unassembled WGS sequence"/>
</dbReference>
<evidence type="ECO:0000313" key="2">
    <source>
        <dbReference type="EMBL" id="EWT05587.1"/>
    </source>
</evidence>
<sequence length="86" mass="10145">MNTSTMVPFPDALARQLIAERATERTRRYPVRRHTRTAHLLRRLAQRFDPIPEVSSTPARTVHVDRNARQPRPWSAVRREPRATRH</sequence>
<dbReference type="EMBL" id="AWQS01000102">
    <property type="protein sequence ID" value="EWT05587.1"/>
    <property type="molecule type" value="Genomic_DNA"/>
</dbReference>
<dbReference type="AlphaFoldDB" id="W9GKE6"/>
<gene>
    <name evidence="2" type="ORF">N864_03810</name>
</gene>
<name>W9GKE6_9MICO</name>
<keyword evidence="3" id="KW-1185">Reference proteome</keyword>
<accession>W9GKE6</accession>
<evidence type="ECO:0000256" key="1">
    <source>
        <dbReference type="SAM" id="MobiDB-lite"/>
    </source>
</evidence>
<reference evidence="3" key="1">
    <citation type="submission" date="2013-08" db="EMBL/GenBank/DDBJ databases">
        <title>Intrasporangium oryzae NRRL B-24470.</title>
        <authorList>
            <person name="Liu H."/>
            <person name="Wang G."/>
        </authorList>
    </citation>
    <scope>NUCLEOTIDE SEQUENCE [LARGE SCALE GENOMIC DNA]</scope>
    <source>
        <strain evidence="3">Q5-1</strain>
    </source>
</reference>
<protein>
    <submittedName>
        <fullName evidence="2">Uncharacterized protein</fullName>
    </submittedName>
</protein>